<feature type="chain" id="PRO_5008895407" evidence="2">
    <location>
        <begin position="23"/>
        <end position="258"/>
    </location>
</feature>
<dbReference type="SUPFAM" id="SSF56925">
    <property type="entry name" value="OMPA-like"/>
    <property type="match status" value="1"/>
</dbReference>
<gene>
    <name evidence="4" type="ORF">AUP74_00738</name>
</gene>
<evidence type="ECO:0000256" key="2">
    <source>
        <dbReference type="SAM" id="SignalP"/>
    </source>
</evidence>
<dbReference type="RefSeq" id="WP_083261090.1">
    <property type="nucleotide sequence ID" value="NZ_CP014143.1"/>
</dbReference>
<name>A0A1C9W4W4_9GAMM</name>
<dbReference type="Pfam" id="PF13505">
    <property type="entry name" value="OMP_b-brl"/>
    <property type="match status" value="1"/>
</dbReference>
<keyword evidence="1 2" id="KW-0732">Signal</keyword>
<feature type="signal peptide" evidence="2">
    <location>
        <begin position="1"/>
        <end position="22"/>
    </location>
</feature>
<dbReference type="KEGG" id="micc:AUP74_00738"/>
<proteinExistence type="predicted"/>
<dbReference type="Proteomes" id="UP000095672">
    <property type="component" value="Chromosome"/>
</dbReference>
<dbReference type="OrthoDB" id="9810784at2"/>
<feature type="domain" description="Outer membrane protein beta-barrel" evidence="3">
    <location>
        <begin position="10"/>
        <end position="241"/>
    </location>
</feature>
<dbReference type="PATRIC" id="fig|1769779.3.peg.755"/>
<dbReference type="AlphaFoldDB" id="A0A1C9W4W4"/>
<keyword evidence="5" id="KW-1185">Reference proteome</keyword>
<evidence type="ECO:0000313" key="4">
    <source>
        <dbReference type="EMBL" id="AOS96206.1"/>
    </source>
</evidence>
<dbReference type="EMBL" id="CP014143">
    <property type="protein sequence ID" value="AOS96206.1"/>
    <property type="molecule type" value="Genomic_DNA"/>
</dbReference>
<dbReference type="InterPro" id="IPR011250">
    <property type="entry name" value="OMP/PagP_B-barrel"/>
</dbReference>
<evidence type="ECO:0000256" key="1">
    <source>
        <dbReference type="ARBA" id="ARBA00022729"/>
    </source>
</evidence>
<reference evidence="5" key="1">
    <citation type="submission" date="2016-01" db="EMBL/GenBank/DDBJ databases">
        <title>Complete genome sequence of Microbulbifer sp. CCB-MM1, a halophile isolated from Matang Mangrove Forest, Perak.</title>
        <authorList>
            <person name="Moh T.H."/>
            <person name="Dinesh B."/>
            <person name="Lau N.-S."/>
            <person name="Go F."/>
            <person name="Alexander Chong S.-C."/>
        </authorList>
    </citation>
    <scope>NUCLEOTIDE SEQUENCE [LARGE SCALE GENOMIC DNA]</scope>
    <source>
        <strain evidence="5">CCB-MM1</strain>
    </source>
</reference>
<evidence type="ECO:0000259" key="3">
    <source>
        <dbReference type="Pfam" id="PF13505"/>
    </source>
</evidence>
<dbReference type="InterPro" id="IPR027385">
    <property type="entry name" value="Beta-barrel_OMP"/>
</dbReference>
<dbReference type="Gene3D" id="2.40.160.20">
    <property type="match status" value="1"/>
</dbReference>
<accession>A0A1C9W4W4</accession>
<sequence length="258" mass="26982" precursor="true">MFSKKKLFCAIAGSVFAASASAEGIYVSGNIGYSNMDDTDTSGSFSSEFVTGPGTTIPAGVALPAGTNVGWDTKVDSGSTFSLALGYEINQFRLEAEYASSQNDVESHDSVSAAGIDLTGEDAGVLVSGAPGNLGISVGDLVAAGEGEFDADYLFANVYYDFDLGTALTPYVGAGIGNASVDVSYSPSGVTIIDDDDSVFAYQLMGGVNYDLSEQLSLFGGLRWRQTDDIQVDADLFDAGFEVQMDSFVAEIGTRWMF</sequence>
<organism evidence="4 5">
    <name type="scientific">Microbulbifer aggregans</name>
    <dbReference type="NCBI Taxonomy" id="1769779"/>
    <lineage>
        <taxon>Bacteria</taxon>
        <taxon>Pseudomonadati</taxon>
        <taxon>Pseudomonadota</taxon>
        <taxon>Gammaproteobacteria</taxon>
        <taxon>Cellvibrionales</taxon>
        <taxon>Microbulbiferaceae</taxon>
        <taxon>Microbulbifer</taxon>
    </lineage>
</organism>
<protein>
    <submittedName>
        <fullName evidence="4">Opacity family porin protein</fullName>
    </submittedName>
</protein>
<evidence type="ECO:0000313" key="5">
    <source>
        <dbReference type="Proteomes" id="UP000095672"/>
    </source>
</evidence>
<dbReference type="STRING" id="1769779.AUP74_00738"/>